<dbReference type="PANTHER" id="PTHR35481">
    <property type="entry name" value="DNA-DIRECTED RNA POLYMERASE SUBUNIT ALPHA"/>
    <property type="match status" value="1"/>
</dbReference>
<accession>A0A9Q1JTD1</accession>
<sequence length="162" mass="17970">MSYVPPHKRPSSTQSGPPPTPEQLAPRMKKNLNLRSDRRTDKHASTVTGIVYADQSISRCLAVPLQDDGQIPPSVRLVQVSPESFKWKDGEKPLTLVSDLSEQECGDVKNCHLRSPWASMAEMVHSDLISASQNVKNEMADGSLEEIKPVAVVRFGKVLFHR</sequence>
<dbReference type="EMBL" id="JAKOGI010000782">
    <property type="protein sequence ID" value="KAJ8430570.1"/>
    <property type="molecule type" value="Genomic_DNA"/>
</dbReference>
<gene>
    <name evidence="3" type="ORF">Cgig2_019142</name>
</gene>
<keyword evidence="4" id="KW-1185">Reference proteome</keyword>
<proteinExistence type="predicted"/>
<dbReference type="PANTHER" id="PTHR35481:SF1">
    <property type="entry name" value="DNA-DIRECTED RNA POLYMERASE SUBUNIT ALPHA"/>
    <property type="match status" value="1"/>
</dbReference>
<dbReference type="OrthoDB" id="2014147at2759"/>
<organism evidence="3 4">
    <name type="scientific">Carnegiea gigantea</name>
    <dbReference type="NCBI Taxonomy" id="171969"/>
    <lineage>
        <taxon>Eukaryota</taxon>
        <taxon>Viridiplantae</taxon>
        <taxon>Streptophyta</taxon>
        <taxon>Embryophyta</taxon>
        <taxon>Tracheophyta</taxon>
        <taxon>Spermatophyta</taxon>
        <taxon>Magnoliopsida</taxon>
        <taxon>eudicotyledons</taxon>
        <taxon>Gunneridae</taxon>
        <taxon>Pentapetalae</taxon>
        <taxon>Caryophyllales</taxon>
        <taxon>Cactineae</taxon>
        <taxon>Cactaceae</taxon>
        <taxon>Cactoideae</taxon>
        <taxon>Echinocereeae</taxon>
        <taxon>Carnegiea</taxon>
    </lineage>
</organism>
<name>A0A9Q1JTD1_9CARY</name>
<dbReference type="Pfam" id="PF25475">
    <property type="entry name" value="DUF7903"/>
    <property type="match status" value="1"/>
</dbReference>
<dbReference type="AlphaFoldDB" id="A0A9Q1JTD1"/>
<dbReference type="InterPro" id="IPR057225">
    <property type="entry name" value="DUF7903"/>
</dbReference>
<evidence type="ECO:0000259" key="2">
    <source>
        <dbReference type="Pfam" id="PF25475"/>
    </source>
</evidence>
<reference evidence="3" key="1">
    <citation type="submission" date="2022-04" db="EMBL/GenBank/DDBJ databases">
        <title>Carnegiea gigantea Genome sequencing and assembly v2.</title>
        <authorList>
            <person name="Copetti D."/>
            <person name="Sanderson M.J."/>
            <person name="Burquez A."/>
            <person name="Wojciechowski M.F."/>
        </authorList>
    </citation>
    <scope>NUCLEOTIDE SEQUENCE</scope>
    <source>
        <strain evidence="3">SGP5-SGP5p</strain>
        <tissue evidence="3">Aerial part</tissue>
    </source>
</reference>
<evidence type="ECO:0000256" key="1">
    <source>
        <dbReference type="SAM" id="MobiDB-lite"/>
    </source>
</evidence>
<comment type="caution">
    <text evidence="3">The sequence shown here is derived from an EMBL/GenBank/DDBJ whole genome shotgun (WGS) entry which is preliminary data.</text>
</comment>
<evidence type="ECO:0000313" key="4">
    <source>
        <dbReference type="Proteomes" id="UP001153076"/>
    </source>
</evidence>
<dbReference type="Proteomes" id="UP001153076">
    <property type="component" value="Unassembled WGS sequence"/>
</dbReference>
<evidence type="ECO:0000313" key="3">
    <source>
        <dbReference type="EMBL" id="KAJ8430570.1"/>
    </source>
</evidence>
<protein>
    <recommendedName>
        <fullName evidence="2">DUF7903 domain-containing protein</fullName>
    </recommendedName>
</protein>
<feature type="domain" description="DUF7903" evidence="2">
    <location>
        <begin position="47"/>
        <end position="162"/>
    </location>
</feature>
<feature type="compositionally biased region" description="Basic residues" evidence="1">
    <location>
        <begin position="1"/>
        <end position="10"/>
    </location>
</feature>
<feature type="region of interest" description="Disordered" evidence="1">
    <location>
        <begin position="1"/>
        <end position="43"/>
    </location>
</feature>